<reference evidence="1" key="1">
    <citation type="journal article" date="2022" name="New Phytol.">
        <title>Evolutionary transition to the ectomycorrhizal habit in the genomes of a hyperdiverse lineage of mushroom-forming fungi.</title>
        <authorList>
            <person name="Looney B."/>
            <person name="Miyauchi S."/>
            <person name="Morin E."/>
            <person name="Drula E."/>
            <person name="Courty P.E."/>
            <person name="Kohler A."/>
            <person name="Kuo A."/>
            <person name="LaButti K."/>
            <person name="Pangilinan J."/>
            <person name="Lipzen A."/>
            <person name="Riley R."/>
            <person name="Andreopoulos W."/>
            <person name="He G."/>
            <person name="Johnson J."/>
            <person name="Nolan M."/>
            <person name="Tritt A."/>
            <person name="Barry K.W."/>
            <person name="Grigoriev I.V."/>
            <person name="Nagy L.G."/>
            <person name="Hibbett D."/>
            <person name="Henrissat B."/>
            <person name="Matheny P.B."/>
            <person name="Labbe J."/>
            <person name="Martin F.M."/>
        </authorList>
    </citation>
    <scope>NUCLEOTIDE SEQUENCE</scope>
    <source>
        <strain evidence="1">BPL690</strain>
    </source>
</reference>
<keyword evidence="2" id="KW-1185">Reference proteome</keyword>
<organism evidence="1 2">
    <name type="scientific">Multifurca ochricompacta</name>
    <dbReference type="NCBI Taxonomy" id="376703"/>
    <lineage>
        <taxon>Eukaryota</taxon>
        <taxon>Fungi</taxon>
        <taxon>Dikarya</taxon>
        <taxon>Basidiomycota</taxon>
        <taxon>Agaricomycotina</taxon>
        <taxon>Agaricomycetes</taxon>
        <taxon>Russulales</taxon>
        <taxon>Russulaceae</taxon>
        <taxon>Multifurca</taxon>
    </lineage>
</organism>
<dbReference type="PROSITE" id="PS00062">
    <property type="entry name" value="ALDOKETO_REDUCTASE_2"/>
    <property type="match status" value="1"/>
</dbReference>
<dbReference type="Proteomes" id="UP001203297">
    <property type="component" value="Unassembled WGS sequence"/>
</dbReference>
<sequence>MNKVKDPQLAKSIGVSNFTLDLLQRIVKTGKRVPAIRRHPYNYALWKDVLEFSVKHSIVTEAYGSLE</sequence>
<evidence type="ECO:0000313" key="2">
    <source>
        <dbReference type="Proteomes" id="UP001203297"/>
    </source>
</evidence>
<protein>
    <submittedName>
        <fullName evidence="1">Uncharacterized protein</fullName>
    </submittedName>
</protein>
<dbReference type="Gene3D" id="3.20.20.100">
    <property type="entry name" value="NADP-dependent oxidoreductase domain"/>
    <property type="match status" value="1"/>
</dbReference>
<dbReference type="InterPro" id="IPR036812">
    <property type="entry name" value="NAD(P)_OxRdtase_dom_sf"/>
</dbReference>
<gene>
    <name evidence="1" type="ORF">B0F90DRAFT_1737247</name>
</gene>
<dbReference type="InterPro" id="IPR018170">
    <property type="entry name" value="Aldo/ket_reductase_CS"/>
</dbReference>
<dbReference type="SUPFAM" id="SSF51430">
    <property type="entry name" value="NAD(P)-linked oxidoreductase"/>
    <property type="match status" value="1"/>
</dbReference>
<evidence type="ECO:0000313" key="1">
    <source>
        <dbReference type="EMBL" id="KAI0297847.1"/>
    </source>
</evidence>
<dbReference type="GO" id="GO:0016491">
    <property type="term" value="F:oxidoreductase activity"/>
    <property type="evidence" value="ECO:0007669"/>
    <property type="project" value="InterPro"/>
</dbReference>
<comment type="caution">
    <text evidence="1">The sequence shown here is derived from an EMBL/GenBank/DDBJ whole genome shotgun (WGS) entry which is preliminary data.</text>
</comment>
<accession>A0AAD4QJF1</accession>
<proteinExistence type="predicted"/>
<name>A0AAD4QJF1_9AGAM</name>
<dbReference type="AlphaFoldDB" id="A0AAD4QJF1"/>
<dbReference type="EMBL" id="WTXG01000033">
    <property type="protein sequence ID" value="KAI0297847.1"/>
    <property type="molecule type" value="Genomic_DNA"/>
</dbReference>